<dbReference type="PANTHER" id="PTHR46889:SF4">
    <property type="entry name" value="TRANSPOSASE INSO FOR INSERTION SEQUENCE ELEMENT IS911B-RELATED"/>
    <property type="match status" value="1"/>
</dbReference>
<sequence length="126" mass="14687">MVKRIYDAHRRKIGYRTFYMVLVELLETPKNHKRLIRKFNLFAKVRRANLYKQIDKATQEHAVCPNLLNRKFEQNVPGKVFVIDITCQPNHSGQMAYLSAAKDIATPEIVVYEVTTTLTMELFIAC</sequence>
<dbReference type="PANTHER" id="PTHR46889">
    <property type="entry name" value="TRANSPOSASE INSF FOR INSERTION SEQUENCE IS3B-RELATED"/>
    <property type="match status" value="1"/>
</dbReference>
<keyword evidence="2" id="KW-1185">Reference proteome</keyword>
<comment type="caution">
    <text evidence="1">The sequence shown here is derived from an EMBL/GenBank/DDBJ whole genome shotgun (WGS) entry which is preliminary data.</text>
</comment>
<dbReference type="RefSeq" id="WP_112224871.1">
    <property type="nucleotide sequence ID" value="NZ_QLZR01000010.1"/>
</dbReference>
<evidence type="ECO:0000313" key="1">
    <source>
        <dbReference type="EMBL" id="RAZ73474.1"/>
    </source>
</evidence>
<reference evidence="1 2" key="1">
    <citation type="submission" date="2018-06" db="EMBL/GenBank/DDBJ databases">
        <title>The draft genome sequences of strains SCU63 and S1.</title>
        <authorList>
            <person name="Gan L."/>
        </authorList>
    </citation>
    <scope>NUCLEOTIDE SEQUENCE [LARGE SCALE GENOMIC DNA]</scope>
    <source>
        <strain evidence="1 2">SCU63</strain>
    </source>
</reference>
<dbReference type="AlphaFoldDB" id="A0A365KK01"/>
<evidence type="ECO:0000313" key="2">
    <source>
        <dbReference type="Proteomes" id="UP000251002"/>
    </source>
</evidence>
<evidence type="ECO:0008006" key="3">
    <source>
        <dbReference type="Google" id="ProtNLM"/>
    </source>
</evidence>
<dbReference type="Proteomes" id="UP000251002">
    <property type="component" value="Unassembled WGS sequence"/>
</dbReference>
<organism evidence="1 2">
    <name type="scientific">Planococcus halotolerans</name>
    <dbReference type="NCBI Taxonomy" id="2233542"/>
    <lineage>
        <taxon>Bacteria</taxon>
        <taxon>Bacillati</taxon>
        <taxon>Bacillota</taxon>
        <taxon>Bacilli</taxon>
        <taxon>Bacillales</taxon>
        <taxon>Caryophanaceae</taxon>
        <taxon>Planococcus</taxon>
    </lineage>
</organism>
<accession>A0A365KK01</accession>
<proteinExistence type="predicted"/>
<name>A0A365KK01_9BACL</name>
<dbReference type="InterPro" id="IPR050900">
    <property type="entry name" value="Transposase_IS3/IS150/IS904"/>
</dbReference>
<protein>
    <recommendedName>
        <fullName evidence="3">Transposase</fullName>
    </recommendedName>
</protein>
<dbReference type="EMBL" id="QLZR01000010">
    <property type="protein sequence ID" value="RAZ73474.1"/>
    <property type="molecule type" value="Genomic_DNA"/>
</dbReference>
<gene>
    <name evidence="1" type="ORF">DP120_17230</name>
</gene>